<comment type="caution">
    <text evidence="3">The sequence shown here is derived from an EMBL/GenBank/DDBJ whole genome shotgun (WGS) entry which is preliminary data.</text>
</comment>
<organism evidence="3 4">
    <name type="scientific">Tubulinosema ratisbonensis</name>
    <dbReference type="NCBI Taxonomy" id="291195"/>
    <lineage>
        <taxon>Eukaryota</taxon>
        <taxon>Fungi</taxon>
        <taxon>Fungi incertae sedis</taxon>
        <taxon>Microsporidia</taxon>
        <taxon>Tubulinosematoidea</taxon>
        <taxon>Tubulinosematidae</taxon>
        <taxon>Tubulinosema</taxon>
    </lineage>
</organism>
<sequence>MDEDSECFIDQTMKTISNNNEKTLLKDQSDIMFSQFEISQNDYFIFPSNEFYFEHKQFTRIPRENYKEMNSSTQLCVKPTHNYLYITPYACHKKLKAEPACTVLPVLPYKKKGRLKYGCENKACTKEYLSKNGLAYHKKVGCKSKNIIERFKCKFQGCNKVYKGASGLNYHLKRAHKK</sequence>
<dbReference type="AlphaFoldDB" id="A0A437AI88"/>
<evidence type="ECO:0000313" key="3">
    <source>
        <dbReference type="EMBL" id="RVD90776.1"/>
    </source>
</evidence>
<dbReference type="GO" id="GO:0008270">
    <property type="term" value="F:zinc ion binding"/>
    <property type="evidence" value="ECO:0007669"/>
    <property type="project" value="UniProtKB-KW"/>
</dbReference>
<dbReference type="InterPro" id="IPR036236">
    <property type="entry name" value="Znf_C2H2_sf"/>
</dbReference>
<keyword evidence="4" id="KW-1185">Reference proteome</keyword>
<feature type="domain" description="C2H2-type" evidence="2">
    <location>
        <begin position="151"/>
        <end position="178"/>
    </location>
</feature>
<gene>
    <name evidence="3" type="ORF">TUBRATIS_27980</name>
</gene>
<dbReference type="VEuPathDB" id="MicrosporidiaDB:TUBRATIS_27980"/>
<keyword evidence="1" id="KW-0862">Zinc</keyword>
<dbReference type="EMBL" id="RCSS01000781">
    <property type="protein sequence ID" value="RVD90776.1"/>
    <property type="molecule type" value="Genomic_DNA"/>
</dbReference>
<protein>
    <submittedName>
        <fullName evidence="3">Putative transcriptional G2/M transition protein</fullName>
    </submittedName>
</protein>
<dbReference type="Proteomes" id="UP000282876">
    <property type="component" value="Unassembled WGS sequence"/>
</dbReference>
<dbReference type="SUPFAM" id="SSF57667">
    <property type="entry name" value="beta-beta-alpha zinc fingers"/>
    <property type="match status" value="1"/>
</dbReference>
<proteinExistence type="predicted"/>
<evidence type="ECO:0000313" key="4">
    <source>
        <dbReference type="Proteomes" id="UP000282876"/>
    </source>
</evidence>
<dbReference type="InterPro" id="IPR013087">
    <property type="entry name" value="Znf_C2H2_type"/>
</dbReference>
<evidence type="ECO:0000256" key="1">
    <source>
        <dbReference type="PROSITE-ProRule" id="PRU00042"/>
    </source>
</evidence>
<name>A0A437AI88_9MICR</name>
<dbReference type="PROSITE" id="PS00028">
    <property type="entry name" value="ZINC_FINGER_C2H2_1"/>
    <property type="match status" value="1"/>
</dbReference>
<dbReference type="PROSITE" id="PS50157">
    <property type="entry name" value="ZINC_FINGER_C2H2_2"/>
    <property type="match status" value="1"/>
</dbReference>
<accession>A0A437AI88</accession>
<evidence type="ECO:0000259" key="2">
    <source>
        <dbReference type="PROSITE" id="PS50157"/>
    </source>
</evidence>
<keyword evidence="1" id="KW-0863">Zinc-finger</keyword>
<dbReference type="SMART" id="SM00355">
    <property type="entry name" value="ZnF_C2H2"/>
    <property type="match status" value="1"/>
</dbReference>
<keyword evidence="1" id="KW-0479">Metal-binding</keyword>
<reference evidence="3 4" key="1">
    <citation type="submission" date="2018-10" db="EMBL/GenBank/DDBJ databases">
        <title>Draft genome sequence of the microsporidian Tubulinosema ratisbonensis.</title>
        <authorList>
            <person name="Polonais V."/>
            <person name="Peyretaillade E."/>
            <person name="Niehus S."/>
            <person name="Wawrzyniak I."/>
            <person name="Franchet A."/>
            <person name="Gaspin C."/>
            <person name="Reichstadt M."/>
            <person name="Belser C."/>
            <person name="Labadie K."/>
            <person name="Delbac F."/>
            <person name="Ferrandon D."/>
        </authorList>
    </citation>
    <scope>NUCLEOTIDE SEQUENCE [LARGE SCALE GENOMIC DNA]</scope>
    <source>
        <strain evidence="3 4">Franzen</strain>
    </source>
</reference>
<dbReference type="Gene3D" id="3.30.160.60">
    <property type="entry name" value="Classic Zinc Finger"/>
    <property type="match status" value="1"/>
</dbReference>
<dbReference type="OrthoDB" id="3269380at2759"/>